<organism evidence="3 4">
    <name type="scientific">Roseisalinus antarcticus</name>
    <dbReference type="NCBI Taxonomy" id="254357"/>
    <lineage>
        <taxon>Bacteria</taxon>
        <taxon>Pseudomonadati</taxon>
        <taxon>Pseudomonadota</taxon>
        <taxon>Alphaproteobacteria</taxon>
        <taxon>Rhodobacterales</taxon>
        <taxon>Roseobacteraceae</taxon>
        <taxon>Roseisalinus</taxon>
    </lineage>
</organism>
<keyword evidence="2" id="KW-0472">Membrane</keyword>
<feature type="transmembrane region" description="Helical" evidence="2">
    <location>
        <begin position="198"/>
        <end position="216"/>
    </location>
</feature>
<sequence>MTKDQISQYAQASQGLPTIGPGGIETMASAAGSHEYHQKRQRDARTAAAAAASAPTAAAPPPAATAVPVYRDFRQEVLSHWRGMETFTSRNFAAQAAGIVGLSNKPPTSAETDRLKVLIAKGPSSGLLPQFQITESTAAMDKALAGTLLGPGQKAELRGIQKAIAPMEAFMHENRHAIQRWKLAWLEDQHRQRLRRKLRLWGGIGAVVALIGFLLLG</sequence>
<name>A0A1Y5S0F0_9RHOB</name>
<dbReference type="Proteomes" id="UP000193900">
    <property type="component" value="Unassembled WGS sequence"/>
</dbReference>
<dbReference type="RefSeq" id="WP_085877867.1">
    <property type="nucleotide sequence ID" value="NZ_FWFZ01000003.1"/>
</dbReference>
<evidence type="ECO:0000313" key="4">
    <source>
        <dbReference type="Proteomes" id="UP000193900"/>
    </source>
</evidence>
<evidence type="ECO:0000256" key="1">
    <source>
        <dbReference type="SAM" id="MobiDB-lite"/>
    </source>
</evidence>
<feature type="region of interest" description="Disordered" evidence="1">
    <location>
        <begin position="1"/>
        <end position="63"/>
    </location>
</feature>
<proteinExistence type="predicted"/>
<feature type="compositionally biased region" description="Basic and acidic residues" evidence="1">
    <location>
        <begin position="34"/>
        <end position="45"/>
    </location>
</feature>
<evidence type="ECO:0000256" key="2">
    <source>
        <dbReference type="SAM" id="Phobius"/>
    </source>
</evidence>
<keyword evidence="4" id="KW-1185">Reference proteome</keyword>
<keyword evidence="2" id="KW-1133">Transmembrane helix</keyword>
<keyword evidence="2" id="KW-0812">Transmembrane</keyword>
<accession>A0A1Y5S0F0</accession>
<feature type="compositionally biased region" description="Polar residues" evidence="1">
    <location>
        <begin position="1"/>
        <end position="16"/>
    </location>
</feature>
<reference evidence="3 4" key="1">
    <citation type="submission" date="2017-03" db="EMBL/GenBank/DDBJ databases">
        <authorList>
            <person name="Afonso C.L."/>
            <person name="Miller P.J."/>
            <person name="Scott M.A."/>
            <person name="Spackman E."/>
            <person name="Goraichik I."/>
            <person name="Dimitrov K.M."/>
            <person name="Suarez D.L."/>
            <person name="Swayne D.E."/>
        </authorList>
    </citation>
    <scope>NUCLEOTIDE SEQUENCE [LARGE SCALE GENOMIC DNA]</scope>
    <source>
        <strain evidence="3 4">CECT 7023</strain>
    </source>
</reference>
<dbReference type="AlphaFoldDB" id="A0A1Y5S0F0"/>
<gene>
    <name evidence="3" type="ORF">ROA7023_00956</name>
</gene>
<protein>
    <submittedName>
        <fullName evidence="3">Uncharacterized protein</fullName>
    </submittedName>
</protein>
<dbReference type="EMBL" id="FWFZ01000003">
    <property type="protein sequence ID" value="SLN28361.1"/>
    <property type="molecule type" value="Genomic_DNA"/>
</dbReference>
<feature type="compositionally biased region" description="Low complexity" evidence="1">
    <location>
        <begin position="46"/>
        <end position="57"/>
    </location>
</feature>
<evidence type="ECO:0000313" key="3">
    <source>
        <dbReference type="EMBL" id="SLN28361.1"/>
    </source>
</evidence>